<dbReference type="AlphaFoldDB" id="A0A1J1HMD7"/>
<dbReference type="EMBL" id="CVRI01000011">
    <property type="protein sequence ID" value="CRK89232.1"/>
    <property type="molecule type" value="Genomic_DNA"/>
</dbReference>
<gene>
    <name evidence="2" type="ORF">CLUMA_CG002991</name>
</gene>
<evidence type="ECO:0000313" key="3">
    <source>
        <dbReference type="Proteomes" id="UP000183832"/>
    </source>
</evidence>
<keyword evidence="3" id="KW-1185">Reference proteome</keyword>
<proteinExistence type="predicted"/>
<feature type="region of interest" description="Disordered" evidence="1">
    <location>
        <begin position="33"/>
        <end position="55"/>
    </location>
</feature>
<organism evidence="2 3">
    <name type="scientific">Clunio marinus</name>
    <dbReference type="NCBI Taxonomy" id="568069"/>
    <lineage>
        <taxon>Eukaryota</taxon>
        <taxon>Metazoa</taxon>
        <taxon>Ecdysozoa</taxon>
        <taxon>Arthropoda</taxon>
        <taxon>Hexapoda</taxon>
        <taxon>Insecta</taxon>
        <taxon>Pterygota</taxon>
        <taxon>Neoptera</taxon>
        <taxon>Endopterygota</taxon>
        <taxon>Diptera</taxon>
        <taxon>Nematocera</taxon>
        <taxon>Chironomoidea</taxon>
        <taxon>Chironomidae</taxon>
        <taxon>Clunio</taxon>
    </lineage>
</organism>
<protein>
    <submittedName>
        <fullName evidence="2">CLUMA_CG002991, isoform A</fullName>
    </submittedName>
</protein>
<sequence>MLSIRFQNEIKANLDEYKTISQSIYLFTVTTQHGSLATGNGRKSERRRNEDKKKHKKRLKIFCYEVQLVFIKFAECIKL</sequence>
<reference evidence="2 3" key="1">
    <citation type="submission" date="2015-04" db="EMBL/GenBank/DDBJ databases">
        <authorList>
            <person name="Syromyatnikov M.Y."/>
            <person name="Popov V.N."/>
        </authorList>
    </citation>
    <scope>NUCLEOTIDE SEQUENCE [LARGE SCALE GENOMIC DNA]</scope>
</reference>
<name>A0A1J1HMD7_9DIPT</name>
<dbReference type="Proteomes" id="UP000183832">
    <property type="component" value="Unassembled WGS sequence"/>
</dbReference>
<evidence type="ECO:0000256" key="1">
    <source>
        <dbReference type="SAM" id="MobiDB-lite"/>
    </source>
</evidence>
<evidence type="ECO:0000313" key="2">
    <source>
        <dbReference type="EMBL" id="CRK89232.1"/>
    </source>
</evidence>
<accession>A0A1J1HMD7</accession>